<comment type="caution">
    <text evidence="1">The sequence shown here is derived from an EMBL/GenBank/DDBJ whole genome shotgun (WGS) entry which is preliminary data.</text>
</comment>
<evidence type="ECO:0000313" key="2">
    <source>
        <dbReference type="Proteomes" id="UP000651852"/>
    </source>
</evidence>
<proteinExistence type="predicted"/>
<evidence type="ECO:0000313" key="1">
    <source>
        <dbReference type="EMBL" id="MBC3949779.1"/>
    </source>
</evidence>
<sequence>MEKKKLMLVGGGDLCLQILKMLMPRDDFIFYVAGRDLEKVTRLCHLLRLGCLQMGGTCTAHPLVMDLTEGNIEANARTIYWVRPDIIFNSASLLSWRMMTQLPTEHYQALDKARFGPWLPMHLAPAYELMRAIKHSGVKVVTVNAAFPDAVNAVLDKVGMAPDTGIGGIATMIPGVRLSIARMAMRPPESVRVRLVAQQSLCQQVARTGMAPDTQYRLTYWVDNLDRTGEFADEAIFNAVGTHFRSLGGVDINFFNAISAVRLLENLYAEHEIITHVPGPNGLPGGYPVRVGMGQVLLALPYGVSRNDAITVNQNGQRQDGISAIRADGSVSFESEQMAVMEALLGFTMSNMELPDVHYYAAELGLKYKSFADSVSQARMS</sequence>
<protein>
    <recommendedName>
        <fullName evidence="3">Saccharopine dehydrogenase NADP binding domain-containing protein</fullName>
    </recommendedName>
</protein>
<evidence type="ECO:0008006" key="3">
    <source>
        <dbReference type="Google" id="ProtNLM"/>
    </source>
</evidence>
<keyword evidence="2" id="KW-1185">Reference proteome</keyword>
<name>A0ABR7AY10_9PSED</name>
<reference evidence="1 2" key="1">
    <citation type="submission" date="2020-08" db="EMBL/GenBank/DDBJ databases">
        <title>Putative novel bacterial strains isolated from necrotic wheat leaf tissues caused by Xanthomonas translucens.</title>
        <authorList>
            <person name="Tambong J.T."/>
        </authorList>
    </citation>
    <scope>NUCLEOTIDE SEQUENCE [LARGE SCALE GENOMIC DNA]</scope>
    <source>
        <strain evidence="1 2">DOAB 1069</strain>
    </source>
</reference>
<dbReference type="Proteomes" id="UP000651852">
    <property type="component" value="Unassembled WGS sequence"/>
</dbReference>
<dbReference type="EMBL" id="JACONW010000027">
    <property type="protein sequence ID" value="MBC3949779.1"/>
    <property type="molecule type" value="Genomic_DNA"/>
</dbReference>
<accession>A0ABR7AY10</accession>
<organism evidence="1 2">
    <name type="scientific">Pseudomonas folii</name>
    <dbReference type="NCBI Taxonomy" id="2762593"/>
    <lineage>
        <taxon>Bacteria</taxon>
        <taxon>Pseudomonadati</taxon>
        <taxon>Pseudomonadota</taxon>
        <taxon>Gammaproteobacteria</taxon>
        <taxon>Pseudomonadales</taxon>
        <taxon>Pseudomonadaceae</taxon>
        <taxon>Pseudomonas</taxon>
    </lineage>
</organism>
<dbReference type="RefSeq" id="WP_187521098.1">
    <property type="nucleotide sequence ID" value="NZ_JACONW010000027.1"/>
</dbReference>
<gene>
    <name evidence="1" type="ORF">H8S59_08365</name>
</gene>